<reference evidence="1" key="2">
    <citation type="submission" date="2020-09" db="EMBL/GenBank/DDBJ databases">
        <authorList>
            <person name="Sun Q."/>
            <person name="Ohkuma M."/>
        </authorList>
    </citation>
    <scope>NUCLEOTIDE SEQUENCE</scope>
    <source>
        <strain evidence="1">JCM 3313</strain>
    </source>
</reference>
<accession>A0A918EDJ1</accession>
<keyword evidence="2" id="KW-1185">Reference proteome</keyword>
<dbReference type="Proteomes" id="UP000639606">
    <property type="component" value="Unassembled WGS sequence"/>
</dbReference>
<name>A0A918EDJ1_9PSEU</name>
<comment type="caution">
    <text evidence="1">The sequence shown here is derived from an EMBL/GenBank/DDBJ whole genome shotgun (WGS) entry which is preliminary data.</text>
</comment>
<dbReference type="EMBL" id="BMRG01000005">
    <property type="protein sequence ID" value="GGP57923.1"/>
    <property type="molecule type" value="Genomic_DNA"/>
</dbReference>
<sequence>MCHLLFHLLVTREPLLGLAACLGDLADALVGHLAPVVGRAIARSVYCIRPLVGVVLIADGAVSWTGPGA</sequence>
<evidence type="ECO:0000313" key="1">
    <source>
        <dbReference type="EMBL" id="GGP57923.1"/>
    </source>
</evidence>
<proteinExistence type="predicted"/>
<gene>
    <name evidence="1" type="ORF">GCM10010185_32920</name>
</gene>
<reference evidence="1" key="1">
    <citation type="journal article" date="2014" name="Int. J. Syst. Evol. Microbiol.">
        <title>Complete genome sequence of Corynebacterium casei LMG S-19264T (=DSM 44701T), isolated from a smear-ripened cheese.</title>
        <authorList>
            <consortium name="US DOE Joint Genome Institute (JGI-PGF)"/>
            <person name="Walter F."/>
            <person name="Albersmeier A."/>
            <person name="Kalinowski J."/>
            <person name="Ruckert C."/>
        </authorList>
    </citation>
    <scope>NUCLEOTIDE SEQUENCE</scope>
    <source>
        <strain evidence="1">JCM 3313</strain>
    </source>
</reference>
<evidence type="ECO:0000313" key="2">
    <source>
        <dbReference type="Proteomes" id="UP000639606"/>
    </source>
</evidence>
<organism evidence="1 2">
    <name type="scientific">Saccharothrix coeruleofusca</name>
    <dbReference type="NCBI Taxonomy" id="33919"/>
    <lineage>
        <taxon>Bacteria</taxon>
        <taxon>Bacillati</taxon>
        <taxon>Actinomycetota</taxon>
        <taxon>Actinomycetes</taxon>
        <taxon>Pseudonocardiales</taxon>
        <taxon>Pseudonocardiaceae</taxon>
        <taxon>Saccharothrix</taxon>
    </lineage>
</organism>
<protein>
    <submittedName>
        <fullName evidence="1">Uncharacterized protein</fullName>
    </submittedName>
</protein>
<dbReference type="AlphaFoldDB" id="A0A918EDJ1"/>